<accession>A0A371PEA2</accession>
<keyword evidence="3 5" id="KW-1133">Transmembrane helix</keyword>
<dbReference type="PANTHER" id="PTHR43027">
    <property type="entry name" value="DOXORUBICIN RESISTANCE ABC TRANSPORTER PERMEASE PROTEIN DRRC-RELATED"/>
    <property type="match status" value="1"/>
</dbReference>
<feature type="transmembrane region" description="Helical" evidence="5">
    <location>
        <begin position="155"/>
        <end position="175"/>
    </location>
</feature>
<evidence type="ECO:0000313" key="7">
    <source>
        <dbReference type="EMBL" id="REK74237.1"/>
    </source>
</evidence>
<feature type="domain" description="ABC-2 type transporter transmembrane" evidence="6">
    <location>
        <begin position="10"/>
        <end position="197"/>
    </location>
</feature>
<feature type="transmembrane region" description="Helical" evidence="5">
    <location>
        <begin position="45"/>
        <end position="67"/>
    </location>
</feature>
<comment type="caution">
    <text evidence="7">The sequence shown here is derived from an EMBL/GenBank/DDBJ whole genome shotgun (WGS) entry which is preliminary data.</text>
</comment>
<gene>
    <name evidence="7" type="ORF">DX130_16980</name>
</gene>
<feature type="transmembrane region" description="Helical" evidence="5">
    <location>
        <begin position="125"/>
        <end position="148"/>
    </location>
</feature>
<evidence type="ECO:0000256" key="5">
    <source>
        <dbReference type="SAM" id="Phobius"/>
    </source>
</evidence>
<feature type="transmembrane region" description="Helical" evidence="5">
    <location>
        <begin position="20"/>
        <end position="39"/>
    </location>
</feature>
<dbReference type="AlphaFoldDB" id="A0A371PEA2"/>
<evidence type="ECO:0000256" key="2">
    <source>
        <dbReference type="ARBA" id="ARBA00022692"/>
    </source>
</evidence>
<dbReference type="OrthoDB" id="2612995at2"/>
<feature type="transmembrane region" description="Helical" evidence="5">
    <location>
        <begin position="209"/>
        <end position="231"/>
    </location>
</feature>
<keyword evidence="8" id="KW-1185">Reference proteome</keyword>
<dbReference type="Pfam" id="PF01061">
    <property type="entry name" value="ABC2_membrane"/>
    <property type="match status" value="1"/>
</dbReference>
<feature type="transmembrane region" description="Helical" evidence="5">
    <location>
        <begin position="88"/>
        <end position="113"/>
    </location>
</feature>
<proteinExistence type="predicted"/>
<dbReference type="InterPro" id="IPR013525">
    <property type="entry name" value="ABC2_TM"/>
</dbReference>
<evidence type="ECO:0000259" key="6">
    <source>
        <dbReference type="Pfam" id="PF01061"/>
    </source>
</evidence>
<dbReference type="GO" id="GO:0016020">
    <property type="term" value="C:membrane"/>
    <property type="evidence" value="ECO:0007669"/>
    <property type="project" value="UniProtKB-SubCell"/>
</dbReference>
<dbReference type="EMBL" id="QUBQ01000003">
    <property type="protein sequence ID" value="REK74237.1"/>
    <property type="molecule type" value="Genomic_DNA"/>
</dbReference>
<evidence type="ECO:0000256" key="3">
    <source>
        <dbReference type="ARBA" id="ARBA00022989"/>
    </source>
</evidence>
<dbReference type="PANTHER" id="PTHR43027:SF1">
    <property type="entry name" value="DOXORUBICIN RESISTANCE ABC TRANSPORTER PERMEASE PROTEIN DRRC-RELATED"/>
    <property type="match status" value="1"/>
</dbReference>
<name>A0A371PEA2_9BACL</name>
<evidence type="ECO:0000256" key="1">
    <source>
        <dbReference type="ARBA" id="ARBA00004141"/>
    </source>
</evidence>
<organism evidence="7 8">
    <name type="scientific">Paenibacillus paeoniae</name>
    <dbReference type="NCBI Taxonomy" id="2292705"/>
    <lineage>
        <taxon>Bacteria</taxon>
        <taxon>Bacillati</taxon>
        <taxon>Bacillota</taxon>
        <taxon>Bacilli</taxon>
        <taxon>Bacillales</taxon>
        <taxon>Paenibacillaceae</taxon>
        <taxon>Paenibacillus</taxon>
    </lineage>
</organism>
<keyword evidence="4 5" id="KW-0472">Membrane</keyword>
<protein>
    <submittedName>
        <fullName evidence="7">ABC transporter permease</fullName>
    </submittedName>
</protein>
<reference evidence="7 8" key="1">
    <citation type="submission" date="2018-08" db="EMBL/GenBank/DDBJ databases">
        <title>Paenibacillus sp. M4BSY-1, whole genome shotgun sequence.</title>
        <authorList>
            <person name="Tuo L."/>
        </authorList>
    </citation>
    <scope>NUCLEOTIDE SEQUENCE [LARGE SCALE GENOMIC DNA]</scope>
    <source>
        <strain evidence="7 8">M4BSY-1</strain>
    </source>
</reference>
<sequence>MKKLTINFLKADLRMPHLMFWDWMFPLILIIAFSLFVKSQEFSSFLLPGFVSLFILQSIIFSLPYRLAQYREQGILDLISKKGSPTKLLTGFYLSRIVILVIQTALVIVLGTFSLGVTLDVNGVMLLASLAISILLFLLLGSLCGWIVKSQNSALGLAQAVYFWLLGTSGIFYPIEKSPEFLKILAQISPLYYVNNLWSHALVRQEIDILGNAGASGIFLILFLAVLAVLVKGIKKGGPKHETVAQVEK</sequence>
<evidence type="ECO:0000313" key="8">
    <source>
        <dbReference type="Proteomes" id="UP000261905"/>
    </source>
</evidence>
<comment type="subcellular location">
    <subcellularLocation>
        <location evidence="1">Membrane</location>
        <topology evidence="1">Multi-pass membrane protein</topology>
    </subcellularLocation>
</comment>
<keyword evidence="2 5" id="KW-0812">Transmembrane</keyword>
<dbReference type="RefSeq" id="WP_116047435.1">
    <property type="nucleotide sequence ID" value="NZ_QUBQ01000003.1"/>
</dbReference>
<evidence type="ECO:0000256" key="4">
    <source>
        <dbReference type="ARBA" id="ARBA00023136"/>
    </source>
</evidence>
<dbReference type="Proteomes" id="UP000261905">
    <property type="component" value="Unassembled WGS sequence"/>
</dbReference>
<dbReference type="GO" id="GO:0140359">
    <property type="term" value="F:ABC-type transporter activity"/>
    <property type="evidence" value="ECO:0007669"/>
    <property type="project" value="InterPro"/>
</dbReference>
<dbReference type="InterPro" id="IPR052902">
    <property type="entry name" value="ABC-2_transporter"/>
</dbReference>